<accession>A0A0K2U680</accession>
<dbReference type="CDD" id="cd02440">
    <property type="entry name" value="AdoMet_MTases"/>
    <property type="match status" value="1"/>
</dbReference>
<dbReference type="InterPro" id="IPR041698">
    <property type="entry name" value="Methyltransf_25"/>
</dbReference>
<name>A0A0K2U680_LEPSM</name>
<evidence type="ECO:0000256" key="1">
    <source>
        <dbReference type="SAM" id="SignalP"/>
    </source>
</evidence>
<dbReference type="Pfam" id="PF13649">
    <property type="entry name" value="Methyltransf_25"/>
    <property type="match status" value="1"/>
</dbReference>
<evidence type="ECO:0000313" key="3">
    <source>
        <dbReference type="EMBL" id="CDW33779.1"/>
    </source>
</evidence>
<keyword evidence="1" id="KW-0732">Signal</keyword>
<dbReference type="OrthoDB" id="66144at2759"/>
<feature type="signal peptide" evidence="1">
    <location>
        <begin position="1"/>
        <end position="19"/>
    </location>
</feature>
<protein>
    <recommendedName>
        <fullName evidence="2">Methyltransferase domain-containing protein</fullName>
    </recommendedName>
</protein>
<feature type="domain" description="Methyltransferase" evidence="2">
    <location>
        <begin position="80"/>
        <end position="174"/>
    </location>
</feature>
<organism evidence="3">
    <name type="scientific">Lepeophtheirus salmonis</name>
    <name type="common">Salmon louse</name>
    <name type="synonym">Caligus salmonis</name>
    <dbReference type="NCBI Taxonomy" id="72036"/>
    <lineage>
        <taxon>Eukaryota</taxon>
        <taxon>Metazoa</taxon>
        <taxon>Ecdysozoa</taxon>
        <taxon>Arthropoda</taxon>
        <taxon>Crustacea</taxon>
        <taxon>Multicrustacea</taxon>
        <taxon>Hexanauplia</taxon>
        <taxon>Copepoda</taxon>
        <taxon>Siphonostomatoida</taxon>
        <taxon>Caligidae</taxon>
        <taxon>Lepeophtheirus</taxon>
    </lineage>
</organism>
<dbReference type="InterPro" id="IPR029063">
    <property type="entry name" value="SAM-dependent_MTases_sf"/>
</dbReference>
<feature type="chain" id="PRO_5005488429" description="Methyltransferase domain-containing protein" evidence="1">
    <location>
        <begin position="20"/>
        <end position="501"/>
    </location>
</feature>
<reference evidence="3" key="1">
    <citation type="submission" date="2014-05" db="EMBL/GenBank/DDBJ databases">
        <authorList>
            <person name="Chronopoulou M."/>
        </authorList>
    </citation>
    <scope>NUCLEOTIDE SEQUENCE</scope>
    <source>
        <tissue evidence="3">Whole organism</tissue>
    </source>
</reference>
<dbReference type="SUPFAM" id="SSF53335">
    <property type="entry name" value="S-adenosyl-L-methionine-dependent methyltransferases"/>
    <property type="match status" value="1"/>
</dbReference>
<dbReference type="Gene3D" id="3.40.50.150">
    <property type="entry name" value="Vaccinia Virus protein VP39"/>
    <property type="match status" value="1"/>
</dbReference>
<dbReference type="EMBL" id="HACA01016418">
    <property type="protein sequence ID" value="CDW33779.1"/>
    <property type="molecule type" value="Transcribed_RNA"/>
</dbReference>
<sequence>MNPHLLISSLVILHTSTNSFELCSQDYPDVLQHYTEFPYPPVSVEKENISEPPFISGPSIGEINHYIHGGKLRIEREYRILVVGGGTGNSSLHYAYEFRKFNVEIVHLDISEASLEIARQRADKRGSKIRFIHNSLYNIPKLNLGKFDYIDCVGVIHHLSDVDLALRIFKDSLKDESSGLYLSLHTKEGRKGINLMRKLLHLVNEEDVDQSLQEELEIGKMLWESLPEYHWIFFPFKHKTKILDDVSFCNKYIHKHTTSFSVNEAYELIEKNGSLHLINFADPDARIVLSQSPRNDPEFDEVMSDRTLYQKHEIHERMYSALSELNIFISKDPKSSASLNDPANYVPYFYNIDPSPIFTVLSKQECGIEGIPKFINVSMALNIGNWRDFFHPVTANTLTFYELIQLRKYTIDGILTEIGKKSAKVDFKKLKEELLSLLKVLRRHSIIVLRHSSTPDDSSFISQPRGVIEHVRIINFELPIYTSEWPRWIPSDAKLWSQRPA</sequence>
<dbReference type="AlphaFoldDB" id="A0A0K2U680"/>
<evidence type="ECO:0000259" key="2">
    <source>
        <dbReference type="Pfam" id="PF13649"/>
    </source>
</evidence>
<proteinExistence type="predicted"/>